<dbReference type="AlphaFoldDB" id="A0A1G9DUW9"/>
<feature type="signal peptide" evidence="1">
    <location>
        <begin position="1"/>
        <end position="24"/>
    </location>
</feature>
<dbReference type="Gene3D" id="2.40.160.20">
    <property type="match status" value="1"/>
</dbReference>
<evidence type="ECO:0000256" key="1">
    <source>
        <dbReference type="SAM" id="SignalP"/>
    </source>
</evidence>
<evidence type="ECO:0000313" key="3">
    <source>
        <dbReference type="EMBL" id="SDK67665.1"/>
    </source>
</evidence>
<feature type="chain" id="PRO_5011638267" evidence="1">
    <location>
        <begin position="25"/>
        <end position="233"/>
    </location>
</feature>
<name>A0A1G9DUW9_9BACT</name>
<dbReference type="SUPFAM" id="SSF56925">
    <property type="entry name" value="OMPA-like"/>
    <property type="match status" value="1"/>
</dbReference>
<feature type="domain" description="DUF6089" evidence="2">
    <location>
        <begin position="13"/>
        <end position="228"/>
    </location>
</feature>
<dbReference type="InterPro" id="IPR011250">
    <property type="entry name" value="OMP/PagP_B-barrel"/>
</dbReference>
<dbReference type="STRING" id="1075417.SAMN05421823_103258"/>
<evidence type="ECO:0000259" key="2">
    <source>
        <dbReference type="Pfam" id="PF19573"/>
    </source>
</evidence>
<reference evidence="3 4" key="1">
    <citation type="submission" date="2016-10" db="EMBL/GenBank/DDBJ databases">
        <authorList>
            <person name="de Groot N.N."/>
        </authorList>
    </citation>
    <scope>NUCLEOTIDE SEQUENCE [LARGE SCALE GENOMIC DNA]</scope>
    <source>
        <strain evidence="3 4">DSM 25186</strain>
    </source>
</reference>
<keyword evidence="1" id="KW-0732">Signal</keyword>
<protein>
    <submittedName>
        <fullName evidence="3">Outer membrane protein beta-barrel domain-containing protein</fullName>
    </submittedName>
</protein>
<sequence length="233" mass="26391">MRKVGKACMLFPIFFAAWFPLQVAAQKIEIGAALGGFNYKGDINPFWHVANFRPSGGLFLRYNVSPSFVLRGNVQGGWLTGNARRASDAYLSEFADSLDLAFSTTLFEVAAIAEYNFFDFRNEKYRRWSPYIFGGVAMFMFSPAVTRENADPFFLQPSLPFGVGMKYILSRNWNLGLELGTRKTFTDYLDNASDTDLPTQLQRGNPYTQDWYGFLGVTISYTIYTVPCPYFGD</sequence>
<dbReference type="OrthoDB" id="654178at2"/>
<evidence type="ECO:0000313" key="4">
    <source>
        <dbReference type="Proteomes" id="UP000198510"/>
    </source>
</evidence>
<keyword evidence="4" id="KW-1185">Reference proteome</keyword>
<dbReference type="Proteomes" id="UP000198510">
    <property type="component" value="Unassembled WGS sequence"/>
</dbReference>
<organism evidence="3 4">
    <name type="scientific">Catalinimonas alkaloidigena</name>
    <dbReference type="NCBI Taxonomy" id="1075417"/>
    <lineage>
        <taxon>Bacteria</taxon>
        <taxon>Pseudomonadati</taxon>
        <taxon>Bacteroidota</taxon>
        <taxon>Cytophagia</taxon>
        <taxon>Cytophagales</taxon>
        <taxon>Catalimonadaceae</taxon>
        <taxon>Catalinimonas</taxon>
    </lineage>
</organism>
<dbReference type="InterPro" id="IPR045743">
    <property type="entry name" value="DUF6089"/>
</dbReference>
<gene>
    <name evidence="3" type="ORF">SAMN05421823_103258</name>
</gene>
<accession>A0A1G9DUW9</accession>
<proteinExistence type="predicted"/>
<dbReference type="EMBL" id="FNFO01000003">
    <property type="protein sequence ID" value="SDK67665.1"/>
    <property type="molecule type" value="Genomic_DNA"/>
</dbReference>
<dbReference type="Pfam" id="PF19573">
    <property type="entry name" value="DUF6089"/>
    <property type="match status" value="1"/>
</dbReference>